<dbReference type="InterPro" id="IPR054722">
    <property type="entry name" value="PolX-like_BBD"/>
</dbReference>
<dbReference type="AlphaFoldDB" id="A0A4Y2LNU9"/>
<gene>
    <name evidence="2" type="ORF">AVEN_104044_1</name>
</gene>
<dbReference type="Pfam" id="PF22936">
    <property type="entry name" value="Pol_BBD"/>
    <property type="match status" value="1"/>
</dbReference>
<evidence type="ECO:0000259" key="1">
    <source>
        <dbReference type="Pfam" id="PF22936"/>
    </source>
</evidence>
<reference evidence="2 3" key="1">
    <citation type="journal article" date="2019" name="Sci. Rep.">
        <title>Orb-weaving spider Araneus ventricosus genome elucidates the spidroin gene catalogue.</title>
        <authorList>
            <person name="Kono N."/>
            <person name="Nakamura H."/>
            <person name="Ohtoshi R."/>
            <person name="Moran D.A.P."/>
            <person name="Shinohara A."/>
            <person name="Yoshida Y."/>
            <person name="Fujiwara M."/>
            <person name="Mori M."/>
            <person name="Tomita M."/>
            <person name="Arakawa K."/>
        </authorList>
    </citation>
    <scope>NUCLEOTIDE SEQUENCE [LARGE SCALE GENOMIC DNA]</scope>
</reference>
<proteinExistence type="predicted"/>
<comment type="caution">
    <text evidence="2">The sequence shown here is derived from an EMBL/GenBank/DDBJ whole genome shotgun (WGS) entry which is preliminary data.</text>
</comment>
<protein>
    <recommendedName>
        <fullName evidence="1">Retrovirus-related Pol polyprotein from transposon TNT 1-94-like beta-barrel domain-containing protein</fullName>
    </recommendedName>
</protein>
<evidence type="ECO:0000313" key="3">
    <source>
        <dbReference type="Proteomes" id="UP000499080"/>
    </source>
</evidence>
<evidence type="ECO:0000313" key="2">
    <source>
        <dbReference type="EMBL" id="GBN15693.1"/>
    </source>
</evidence>
<feature type="domain" description="Retrovirus-related Pol polyprotein from transposon TNT 1-94-like beta-barrel" evidence="1">
    <location>
        <begin position="22"/>
        <end position="104"/>
    </location>
</feature>
<dbReference type="Proteomes" id="UP000499080">
    <property type="component" value="Unassembled WGS sequence"/>
</dbReference>
<keyword evidence="3" id="KW-1185">Reference proteome</keyword>
<dbReference type="EMBL" id="BGPR01006053">
    <property type="protein sequence ID" value="GBN15693.1"/>
    <property type="molecule type" value="Genomic_DNA"/>
</dbReference>
<organism evidence="2 3">
    <name type="scientific">Araneus ventricosus</name>
    <name type="common">Orbweaver spider</name>
    <name type="synonym">Epeira ventricosa</name>
    <dbReference type="NCBI Taxonomy" id="182803"/>
    <lineage>
        <taxon>Eukaryota</taxon>
        <taxon>Metazoa</taxon>
        <taxon>Ecdysozoa</taxon>
        <taxon>Arthropoda</taxon>
        <taxon>Chelicerata</taxon>
        <taxon>Arachnida</taxon>
        <taxon>Araneae</taxon>
        <taxon>Araneomorphae</taxon>
        <taxon>Entelegynae</taxon>
        <taxon>Araneoidea</taxon>
        <taxon>Araneidae</taxon>
        <taxon>Araneus</taxon>
    </lineage>
</organism>
<dbReference type="OrthoDB" id="7548346at2759"/>
<sequence>MCLCCPFVGKSVCVAETDLTYFWIDNEATRHIAKCPEYFIDYTSFHSPCGIKTPGKETLAEIRKGTICVKITVGEKCQDIMLRDVWYVAEISRNLFSVSIAQDRNTNSEFKSSSIAGPALSRLLQMGPRASVLQRM</sequence>
<name>A0A4Y2LNU9_ARAVE</name>
<accession>A0A4Y2LNU9</accession>